<dbReference type="AlphaFoldDB" id="A0A094PZ06"/>
<dbReference type="GO" id="GO:0004347">
    <property type="term" value="F:glucose-6-phosphate isomerase activity"/>
    <property type="evidence" value="ECO:0007669"/>
    <property type="project" value="UniProtKB-EC"/>
</dbReference>
<name>A0A094PZ06_9ZZZZ</name>
<keyword evidence="4" id="KW-0312">Gluconeogenesis</keyword>
<accession>A0A094PZ06</accession>
<dbReference type="Pfam" id="PF00342">
    <property type="entry name" value="PGI"/>
    <property type="match status" value="1"/>
</dbReference>
<dbReference type="PRINTS" id="PR00662">
    <property type="entry name" value="G6PISOMERASE"/>
</dbReference>
<comment type="pathway">
    <text evidence="1">Carbohydrate degradation; glycolysis; D-glyceraldehyde 3-phosphate and glycerone phosphate from D-glucose: step 2/4.</text>
</comment>
<dbReference type="SUPFAM" id="SSF53697">
    <property type="entry name" value="SIS domain"/>
    <property type="match status" value="1"/>
</dbReference>
<evidence type="ECO:0000256" key="3">
    <source>
        <dbReference type="ARBA" id="ARBA00011952"/>
    </source>
</evidence>
<dbReference type="GO" id="GO:0051156">
    <property type="term" value="P:glucose 6-phosphate metabolic process"/>
    <property type="evidence" value="ECO:0007669"/>
    <property type="project" value="TreeGrafter"/>
</dbReference>
<evidence type="ECO:0000256" key="5">
    <source>
        <dbReference type="ARBA" id="ARBA00022490"/>
    </source>
</evidence>
<dbReference type="CDD" id="cd05016">
    <property type="entry name" value="SIS_PGI_2"/>
    <property type="match status" value="1"/>
</dbReference>
<dbReference type="InterPro" id="IPR023096">
    <property type="entry name" value="G6P_Isomerase_C"/>
</dbReference>
<dbReference type="GO" id="GO:0097367">
    <property type="term" value="F:carbohydrate derivative binding"/>
    <property type="evidence" value="ECO:0007669"/>
    <property type="project" value="InterPro"/>
</dbReference>
<dbReference type="Gene3D" id="1.10.1390.10">
    <property type="match status" value="1"/>
</dbReference>
<evidence type="ECO:0000256" key="1">
    <source>
        <dbReference type="ARBA" id="ARBA00004926"/>
    </source>
</evidence>
<dbReference type="InterPro" id="IPR018189">
    <property type="entry name" value="Phosphoglucose_isomerase_CS"/>
</dbReference>
<evidence type="ECO:0000313" key="9">
    <source>
        <dbReference type="EMBL" id="KGA17060.1"/>
    </source>
</evidence>
<comment type="catalytic activity">
    <reaction evidence="8">
        <text>alpha-D-glucose 6-phosphate = beta-D-fructose 6-phosphate</text>
        <dbReference type="Rhea" id="RHEA:11816"/>
        <dbReference type="ChEBI" id="CHEBI:57634"/>
        <dbReference type="ChEBI" id="CHEBI:58225"/>
        <dbReference type="EC" id="5.3.1.9"/>
    </reaction>
</comment>
<dbReference type="PANTHER" id="PTHR11469">
    <property type="entry name" value="GLUCOSE-6-PHOSPHATE ISOMERASE"/>
    <property type="match status" value="1"/>
</dbReference>
<dbReference type="NCBIfam" id="NF001211">
    <property type="entry name" value="PRK00179.1"/>
    <property type="match status" value="1"/>
</dbReference>
<dbReference type="UniPathway" id="UPA00109">
    <property type="reaction ID" value="UER00181"/>
</dbReference>
<comment type="similarity">
    <text evidence="2">Belongs to the GPI family.</text>
</comment>
<evidence type="ECO:0000256" key="7">
    <source>
        <dbReference type="ARBA" id="ARBA00023235"/>
    </source>
</evidence>
<dbReference type="GO" id="GO:0006096">
    <property type="term" value="P:glycolytic process"/>
    <property type="evidence" value="ECO:0007669"/>
    <property type="project" value="UniProtKB-UniPathway"/>
</dbReference>
<comment type="caution">
    <text evidence="9">The sequence shown here is derived from an EMBL/GenBank/DDBJ whole genome shotgun (WGS) entry which is preliminary data.</text>
</comment>
<keyword evidence="7" id="KW-0413">Isomerase</keyword>
<dbReference type="PANTHER" id="PTHR11469:SF1">
    <property type="entry name" value="GLUCOSE-6-PHOSPHATE ISOMERASE"/>
    <property type="match status" value="1"/>
</dbReference>
<reference evidence="9" key="1">
    <citation type="submission" date="2014-06" db="EMBL/GenBank/DDBJ databases">
        <title>Key roles for freshwater Actinobacteria revealed by deep metagenomic sequencing.</title>
        <authorList>
            <person name="Ghai R."/>
            <person name="Mizuno C.M."/>
            <person name="Picazo A."/>
            <person name="Camacho A."/>
            <person name="Rodriguez-Valera F."/>
        </authorList>
    </citation>
    <scope>NUCLEOTIDE SEQUENCE</scope>
</reference>
<dbReference type="InterPro" id="IPR001672">
    <property type="entry name" value="G6P_Isomerase"/>
</dbReference>
<dbReference type="PROSITE" id="PS00765">
    <property type="entry name" value="P_GLUCOSE_ISOMERASE_1"/>
    <property type="match status" value="1"/>
</dbReference>
<evidence type="ECO:0000256" key="8">
    <source>
        <dbReference type="ARBA" id="ARBA00029321"/>
    </source>
</evidence>
<dbReference type="InterPro" id="IPR046348">
    <property type="entry name" value="SIS_dom_sf"/>
</dbReference>
<keyword evidence="6" id="KW-0324">Glycolysis</keyword>
<proteinExistence type="inferred from homology"/>
<dbReference type="PROSITE" id="PS00174">
    <property type="entry name" value="P_GLUCOSE_ISOMERASE_2"/>
    <property type="match status" value="1"/>
</dbReference>
<dbReference type="GO" id="GO:0006094">
    <property type="term" value="P:gluconeogenesis"/>
    <property type="evidence" value="ECO:0007669"/>
    <property type="project" value="UniProtKB-KW"/>
</dbReference>
<protein>
    <recommendedName>
        <fullName evidence="3">glucose-6-phosphate isomerase</fullName>
        <ecNumber evidence="3">5.3.1.9</ecNumber>
    </recommendedName>
</protein>
<dbReference type="HAMAP" id="MF_00473">
    <property type="entry name" value="G6P_isomerase"/>
    <property type="match status" value="1"/>
</dbReference>
<dbReference type="GO" id="GO:0005829">
    <property type="term" value="C:cytosol"/>
    <property type="evidence" value="ECO:0007669"/>
    <property type="project" value="TreeGrafter"/>
</dbReference>
<dbReference type="InterPro" id="IPR035476">
    <property type="entry name" value="SIS_PGI_1"/>
</dbReference>
<dbReference type="EC" id="5.3.1.9" evidence="3"/>
<dbReference type="GO" id="GO:0048029">
    <property type="term" value="F:monosaccharide binding"/>
    <property type="evidence" value="ECO:0007669"/>
    <property type="project" value="TreeGrafter"/>
</dbReference>
<keyword evidence="5" id="KW-0963">Cytoplasm</keyword>
<dbReference type="FunFam" id="3.40.50.10490:FF:000018">
    <property type="entry name" value="Glucose-6-phosphate isomerase"/>
    <property type="match status" value="1"/>
</dbReference>
<dbReference type="InterPro" id="IPR035482">
    <property type="entry name" value="SIS_PGI_2"/>
</dbReference>
<sequence>MDALETTSEWTQLLATIAPSSLLDEFSRDEARTRKLSLSAADLHIDYSKQLVNDEVMDRLVSLARARQTGAAFEQMAQGDPINLTENRAVGHMALRSPRGQSYAIGGRDVAADVHRVLDQMTAFAQSVRSGEHLGSTGLRIRTVVNIGIGGSDLGPVMVYEALRSDRTGDIGCRFVANVDPADLADNLHGLDPAETLFVIASKTFTTVETLANARAARAWLVSQLGEAAVEKHFVAVSTNTAAVQAFGIDTKNMFEFWDWVGGRYSVPSAIGLSVMIAIGPEVFGEFLGGMHDMDLHARRAEGRDNAPLILALLNVWNTAALGAHSRAVIPYAYDLRRFPAYLQQLIMESNGKSVRKDGSRVSYPTSPVIWGEPGTNGQHAFMQLLHQGTDIVPVDFIGFAQSAQSDRERTELLFTNMLAQSQALAFGRSAEQLPDQLHREHRVFDGNRPSTTIVAEKLTPAILGQLIALYEHIVFFEGAIWDINSFDQWGVELGKELATSLGLRLTDFSSQDHRELDSSTHTLMSWFAQHRSIDDPPTQ</sequence>
<dbReference type="EMBL" id="JNSL01000069">
    <property type="protein sequence ID" value="KGA17060.1"/>
    <property type="molecule type" value="Genomic_DNA"/>
</dbReference>
<dbReference type="Gene3D" id="3.40.50.10490">
    <property type="entry name" value="Glucose-6-phosphate isomerase like protein, domain 1"/>
    <property type="match status" value="2"/>
</dbReference>
<evidence type="ECO:0000256" key="2">
    <source>
        <dbReference type="ARBA" id="ARBA00006604"/>
    </source>
</evidence>
<evidence type="ECO:0000256" key="6">
    <source>
        <dbReference type="ARBA" id="ARBA00023152"/>
    </source>
</evidence>
<dbReference type="CDD" id="cd05015">
    <property type="entry name" value="SIS_PGI_1"/>
    <property type="match status" value="1"/>
</dbReference>
<evidence type="ECO:0000256" key="4">
    <source>
        <dbReference type="ARBA" id="ARBA00022432"/>
    </source>
</evidence>
<dbReference type="PROSITE" id="PS51463">
    <property type="entry name" value="P_GLUCOSE_ISOMERASE_3"/>
    <property type="match status" value="1"/>
</dbReference>
<gene>
    <name evidence="9" type="ORF">GM51_11180</name>
</gene>
<organism evidence="9">
    <name type="scientific">freshwater metagenome</name>
    <dbReference type="NCBI Taxonomy" id="449393"/>
    <lineage>
        <taxon>unclassified sequences</taxon>
        <taxon>metagenomes</taxon>
        <taxon>ecological metagenomes</taxon>
    </lineage>
</organism>